<evidence type="ECO:0000256" key="3">
    <source>
        <dbReference type="SAM" id="MobiDB-lite"/>
    </source>
</evidence>
<name>A0A9Q1CIC2_HOLLE</name>
<dbReference type="SMART" id="SM00498">
    <property type="entry name" value="FH2"/>
    <property type="match status" value="1"/>
</dbReference>
<evidence type="ECO:0000259" key="4">
    <source>
        <dbReference type="PROSITE" id="PS51444"/>
    </source>
</evidence>
<feature type="region of interest" description="Disordered" evidence="3">
    <location>
        <begin position="1048"/>
        <end position="1080"/>
    </location>
</feature>
<dbReference type="Gene3D" id="1.20.58.2220">
    <property type="entry name" value="Formin, FH2 domain"/>
    <property type="match status" value="1"/>
</dbReference>
<protein>
    <submittedName>
        <fullName evidence="5">Formin-2</fullName>
    </submittedName>
</protein>
<dbReference type="GO" id="GO:0008017">
    <property type="term" value="F:microtubule binding"/>
    <property type="evidence" value="ECO:0007669"/>
    <property type="project" value="InterPro"/>
</dbReference>
<feature type="compositionally biased region" description="Pro residues" evidence="3">
    <location>
        <begin position="585"/>
        <end position="634"/>
    </location>
</feature>
<reference evidence="5" key="1">
    <citation type="submission" date="2021-10" db="EMBL/GenBank/DDBJ databases">
        <title>Tropical sea cucumber genome reveals ecological adaptation and Cuvierian tubules defense mechanism.</title>
        <authorList>
            <person name="Chen T."/>
        </authorList>
    </citation>
    <scope>NUCLEOTIDE SEQUENCE</scope>
    <source>
        <strain evidence="5">Nanhai2018</strain>
        <tissue evidence="5">Muscle</tissue>
    </source>
</reference>
<dbReference type="OrthoDB" id="427644at2759"/>
<dbReference type="AlphaFoldDB" id="A0A9Q1CIC2"/>
<comment type="caution">
    <text evidence="5">The sequence shown here is derived from an EMBL/GenBank/DDBJ whole genome shotgun (WGS) entry which is preliminary data.</text>
</comment>
<evidence type="ECO:0000256" key="2">
    <source>
        <dbReference type="SAM" id="Coils"/>
    </source>
</evidence>
<dbReference type="PROSITE" id="PS51444">
    <property type="entry name" value="FH2"/>
    <property type="match status" value="1"/>
</dbReference>
<dbReference type="GO" id="GO:0030866">
    <property type="term" value="P:cortical actin cytoskeleton organization"/>
    <property type="evidence" value="ECO:0007669"/>
    <property type="project" value="TreeGrafter"/>
</dbReference>
<proteinExistence type="inferred from homology"/>
<feature type="region of interest" description="Disordered" evidence="3">
    <location>
        <begin position="172"/>
        <end position="201"/>
    </location>
</feature>
<organism evidence="5 6">
    <name type="scientific">Holothuria leucospilota</name>
    <name type="common">Black long sea cucumber</name>
    <name type="synonym">Mertensiothuria leucospilota</name>
    <dbReference type="NCBI Taxonomy" id="206669"/>
    <lineage>
        <taxon>Eukaryota</taxon>
        <taxon>Metazoa</taxon>
        <taxon>Echinodermata</taxon>
        <taxon>Eleutherozoa</taxon>
        <taxon>Echinozoa</taxon>
        <taxon>Holothuroidea</taxon>
        <taxon>Aspidochirotacea</taxon>
        <taxon>Aspidochirotida</taxon>
        <taxon>Holothuriidae</taxon>
        <taxon>Holothuria</taxon>
    </lineage>
</organism>
<dbReference type="GO" id="GO:0051015">
    <property type="term" value="F:actin filament binding"/>
    <property type="evidence" value="ECO:0007669"/>
    <property type="project" value="TreeGrafter"/>
</dbReference>
<dbReference type="GO" id="GO:0005884">
    <property type="term" value="C:actin filament"/>
    <property type="evidence" value="ECO:0007669"/>
    <property type="project" value="InterPro"/>
</dbReference>
<dbReference type="PANTHER" id="PTHR45920:SF7">
    <property type="entry name" value="FORMIN-G"/>
    <property type="match status" value="1"/>
</dbReference>
<dbReference type="GO" id="GO:0045010">
    <property type="term" value="P:actin nucleation"/>
    <property type="evidence" value="ECO:0007669"/>
    <property type="project" value="InterPro"/>
</dbReference>
<dbReference type="InterPro" id="IPR042201">
    <property type="entry name" value="FH2_Formin_sf"/>
</dbReference>
<dbReference type="SUPFAM" id="SSF101447">
    <property type="entry name" value="Formin homology 2 domain (FH2 domain)"/>
    <property type="match status" value="1"/>
</dbReference>
<dbReference type="PANTHER" id="PTHR45920">
    <property type="entry name" value="FORMIN HOMOLOGY 2 DOMAIN CONTAINING, ISOFORM I"/>
    <property type="match status" value="1"/>
</dbReference>
<feature type="compositionally biased region" description="Polar residues" evidence="3">
    <location>
        <begin position="178"/>
        <end position="201"/>
    </location>
</feature>
<sequence>MEELFAGGDFSSSISNYWKHAIPAVSDEEIRLLQNHKSVYNLGSSNSVQSNSQIENETHFHLKFSGESLQLKQLTSERSSQLETEVENCQIKKSAEDCLNTQHDESSQVQEEPHSVIKHQMEIQEKSTNGKKNVYLSLEVLEESVVTSEEILEKRFFPSVPVPQILKRSVSAEPSEETWMNSATSESQVLPETTGKSPETSIQFERKVPKSFSFDSQATLLKEGTSSLYDSSGFCDIAVSMPSVNQPSVDSDNKRSHQPLSNGFGSFVPHIQLKKPKKLFTFSAIPYDKSKTSNSYRKMGKRFTGEDENGSLVASLRELGDESLESQQPTEVRGQDILNAFIEDLGGTTIQSKEQVESNAMLLCQCLVRNQILKPTQSSHNAVFTFKPEAVYMWTPGSADKKTQPQSPRKLSPIWPPPKQSEDNPHGLKYTEAADKQGMCSLADHQQIMMGMKREHTDEMNKLQHDHDLAVFKLRGEHAAEIQQLEDKVQELKRRILELEAQTEFRSSKTFVDKAVETDRIEVSRQALQPHIDKFENLPHETDYIIETDTDFKNISGLVNHGNKDVTTDDGFPNTADSQDQSTLLPPPPLSIGVPPPPPPPPGGGPPPPPPPPPGSGLPPPPPPPPGGIPPPPGIGLSQKGPAKPMVEPTVAMKPLYWSRIQVHKLESRKEWDHKYPLLWSNLEEMDFNIEEFEELFAKKSITKKKKPLADTIKKKKVKKVAKLLDDKRSQAVGIFMSSLHVEMSDIHNAVLKMDTSVVDLESLQSLYEMRPQKEELGKITAHLQKEGAADLDKPEQFLYEVSLIPEFASRVYCITYQSTNEEQMTTIMSRITILQDVMEILHKGEGLRKVLSLILTFGNYMNGGNRTRGQADGFGLEILAKLKDVKSSDNSVSLLQFIISTYICQIEEHLDADKSHYPLPEPRKIDQACHMKLEDIDKEIKKLKRDITGCELKFQEVVKESSNEYLQPFQGEMEKFLEKAKENATNVEKSLADTVDRFHQIVKYYHVKPKSGDKEVTPNYFFSLWVSFCEDFKDLWKKELRKATKQRLQRDEKMMEQRLEGKRASIRKSSKKAGGLKSKLMTSQKSFDLASQKEESEAFV</sequence>
<accession>A0A9Q1CIC2</accession>
<dbReference type="InterPro" id="IPR015425">
    <property type="entry name" value="FH2_Formin"/>
</dbReference>
<dbReference type="InterPro" id="IPR001265">
    <property type="entry name" value="Formin_Cappuccino_subfam"/>
</dbReference>
<feature type="region of interest" description="Disordered" evidence="3">
    <location>
        <begin position="564"/>
        <end position="645"/>
    </location>
</feature>
<dbReference type="Pfam" id="PF02181">
    <property type="entry name" value="FH2"/>
    <property type="match status" value="1"/>
</dbReference>
<dbReference type="PRINTS" id="PR00828">
    <property type="entry name" value="FORMIN"/>
</dbReference>
<feature type="region of interest" description="Disordered" evidence="3">
    <location>
        <begin position="397"/>
        <end position="426"/>
    </location>
</feature>
<dbReference type="Proteomes" id="UP001152320">
    <property type="component" value="Chromosome 3"/>
</dbReference>
<evidence type="ECO:0000313" key="6">
    <source>
        <dbReference type="Proteomes" id="UP001152320"/>
    </source>
</evidence>
<evidence type="ECO:0000256" key="1">
    <source>
        <dbReference type="ARBA" id="ARBA00005271"/>
    </source>
</evidence>
<dbReference type="EMBL" id="JAIZAY010000003">
    <property type="protein sequence ID" value="KAJ8045851.1"/>
    <property type="molecule type" value="Genomic_DNA"/>
</dbReference>
<feature type="coiled-coil region" evidence="2">
    <location>
        <begin position="475"/>
        <end position="502"/>
    </location>
</feature>
<feature type="compositionally biased region" description="Basic and acidic residues" evidence="3">
    <location>
        <begin position="1048"/>
        <end position="1064"/>
    </location>
</feature>
<feature type="compositionally biased region" description="Polar residues" evidence="3">
    <location>
        <begin position="575"/>
        <end position="584"/>
    </location>
</feature>
<evidence type="ECO:0000313" key="5">
    <source>
        <dbReference type="EMBL" id="KAJ8045851.1"/>
    </source>
</evidence>
<keyword evidence="6" id="KW-1185">Reference proteome</keyword>
<dbReference type="GO" id="GO:0005737">
    <property type="term" value="C:cytoplasm"/>
    <property type="evidence" value="ECO:0007669"/>
    <property type="project" value="TreeGrafter"/>
</dbReference>
<feature type="domain" description="FH2" evidence="4">
    <location>
        <begin position="643"/>
        <end position="1059"/>
    </location>
</feature>
<gene>
    <name evidence="5" type="ORF">HOLleu_08953</name>
</gene>
<comment type="similarity">
    <text evidence="1">Belongs to the formin homology family. Cappuccino subfamily.</text>
</comment>
<keyword evidence="2" id="KW-0175">Coiled coil</keyword>